<dbReference type="AlphaFoldDB" id="A0A8J3GSY0"/>
<evidence type="ECO:0000313" key="2">
    <source>
        <dbReference type="Proteomes" id="UP000617531"/>
    </source>
</evidence>
<sequence>MEKPSLANGDVVDLSLTLASELPASWPGAVPFRHFTEHWFKEESNESQIVLCNDGGPYRSHLMILDEHSGTHFDAPAHFVPPSRSGLPNASHFGDVSGEVVPLDQFRGRSRILDARHIKLSEHPGESVEVDLGRVVEWERETRSLEGGDVVLLLTGWDKRYVRGPAGRSYVHNSIVSLTEPAWPAFTPAAMGYLADSGVRCVGTDAPSMGAAHDAAPTHLAGLGRGMVFVECLANLDLILDVPSIFMFAPVKVARSSGGPGRAYAVVGA</sequence>
<dbReference type="InterPro" id="IPR037175">
    <property type="entry name" value="KFase_sf"/>
</dbReference>
<dbReference type="Proteomes" id="UP000617531">
    <property type="component" value="Unassembled WGS sequence"/>
</dbReference>
<keyword evidence="2" id="KW-1185">Reference proteome</keyword>
<name>A0A8J3GSY0_9MICO</name>
<evidence type="ECO:0000313" key="1">
    <source>
        <dbReference type="EMBL" id="GHF26657.1"/>
    </source>
</evidence>
<reference evidence="1" key="1">
    <citation type="journal article" date="2014" name="Int. J. Syst. Evol. Microbiol.">
        <title>Complete genome sequence of Corynebacterium casei LMG S-19264T (=DSM 44701T), isolated from a smear-ripened cheese.</title>
        <authorList>
            <consortium name="US DOE Joint Genome Institute (JGI-PGF)"/>
            <person name="Walter F."/>
            <person name="Albersmeier A."/>
            <person name="Kalinowski J."/>
            <person name="Ruckert C."/>
        </authorList>
    </citation>
    <scope>NUCLEOTIDE SEQUENCE</scope>
    <source>
        <strain evidence="1">CGMCC 1.16548</strain>
    </source>
</reference>
<dbReference type="PANTHER" id="PTHR31118">
    <property type="entry name" value="CYCLASE-LIKE PROTEIN 2"/>
    <property type="match status" value="1"/>
</dbReference>
<dbReference type="Gene3D" id="3.50.30.50">
    <property type="entry name" value="Putative cyclase"/>
    <property type="match status" value="1"/>
</dbReference>
<proteinExistence type="predicted"/>
<gene>
    <name evidence="1" type="ORF">GCM10011600_29580</name>
</gene>
<reference evidence="1" key="2">
    <citation type="submission" date="2020-09" db="EMBL/GenBank/DDBJ databases">
        <authorList>
            <person name="Sun Q."/>
            <person name="Zhou Y."/>
        </authorList>
    </citation>
    <scope>NUCLEOTIDE SEQUENCE</scope>
    <source>
        <strain evidence="1">CGMCC 1.16548</strain>
    </source>
</reference>
<dbReference type="EMBL" id="BNAI01000012">
    <property type="protein sequence ID" value="GHF26657.1"/>
    <property type="molecule type" value="Genomic_DNA"/>
</dbReference>
<dbReference type="SUPFAM" id="SSF102198">
    <property type="entry name" value="Putative cyclase"/>
    <property type="match status" value="1"/>
</dbReference>
<organism evidence="1 2">
    <name type="scientific">Pseudolysinimonas yzui</name>
    <dbReference type="NCBI Taxonomy" id="2708254"/>
    <lineage>
        <taxon>Bacteria</taxon>
        <taxon>Bacillati</taxon>
        <taxon>Actinomycetota</taxon>
        <taxon>Actinomycetes</taxon>
        <taxon>Micrococcales</taxon>
        <taxon>Microbacteriaceae</taxon>
        <taxon>Pseudolysinimonas</taxon>
    </lineage>
</organism>
<dbReference type="PANTHER" id="PTHR31118:SF12">
    <property type="entry name" value="CYCLASE-LIKE PROTEIN 2"/>
    <property type="match status" value="1"/>
</dbReference>
<comment type="caution">
    <text evidence="1">The sequence shown here is derived from an EMBL/GenBank/DDBJ whole genome shotgun (WGS) entry which is preliminary data.</text>
</comment>
<evidence type="ECO:0008006" key="3">
    <source>
        <dbReference type="Google" id="ProtNLM"/>
    </source>
</evidence>
<dbReference type="RefSeq" id="WP_191284311.1">
    <property type="nucleotide sequence ID" value="NZ_BNAI01000012.1"/>
</dbReference>
<accession>A0A8J3GSY0</accession>
<dbReference type="Pfam" id="PF04199">
    <property type="entry name" value="Cyclase"/>
    <property type="match status" value="1"/>
</dbReference>
<dbReference type="GO" id="GO:0004061">
    <property type="term" value="F:arylformamidase activity"/>
    <property type="evidence" value="ECO:0007669"/>
    <property type="project" value="InterPro"/>
</dbReference>
<protein>
    <recommendedName>
        <fullName evidence="3">Cyclase family protein</fullName>
    </recommendedName>
</protein>
<dbReference type="InterPro" id="IPR007325">
    <property type="entry name" value="KFase/CYL"/>
</dbReference>
<dbReference type="GO" id="GO:0019441">
    <property type="term" value="P:L-tryptophan catabolic process to kynurenine"/>
    <property type="evidence" value="ECO:0007669"/>
    <property type="project" value="InterPro"/>
</dbReference>